<dbReference type="InterPro" id="IPR052055">
    <property type="entry name" value="Hepadnavirus_pol/RT"/>
</dbReference>
<dbReference type="Proteomes" id="UP000077684">
    <property type="component" value="Unassembled WGS sequence"/>
</dbReference>
<feature type="compositionally biased region" description="Polar residues" evidence="1">
    <location>
        <begin position="157"/>
        <end position="171"/>
    </location>
</feature>
<dbReference type="PANTHER" id="PTHR33050">
    <property type="entry name" value="REVERSE TRANSCRIPTASE DOMAIN-CONTAINING PROTEIN"/>
    <property type="match status" value="1"/>
</dbReference>
<feature type="compositionally biased region" description="Polar residues" evidence="1">
    <location>
        <begin position="1000"/>
        <end position="1010"/>
    </location>
</feature>
<proteinExistence type="predicted"/>
<feature type="compositionally biased region" description="Low complexity" evidence="1">
    <location>
        <begin position="1019"/>
        <end position="1032"/>
    </location>
</feature>
<reference evidence="2" key="2">
    <citation type="journal article" date="2019" name="IMA Fungus">
        <title>Genome sequencing and comparison of five Tilletia species to identify candidate genes for the detection of regulated species infecting wheat.</title>
        <authorList>
            <person name="Nguyen H.D.T."/>
            <person name="Sultana T."/>
            <person name="Kesanakurti P."/>
            <person name="Hambleton S."/>
        </authorList>
    </citation>
    <scope>NUCLEOTIDE SEQUENCE</scope>
    <source>
        <strain evidence="2">DAOMC 236426</strain>
    </source>
</reference>
<accession>A0A8X7MVY2</accession>
<dbReference type="SUPFAM" id="SSF56672">
    <property type="entry name" value="DNA/RNA polymerases"/>
    <property type="match status" value="1"/>
</dbReference>
<dbReference type="AlphaFoldDB" id="A0A8X7MVY2"/>
<feature type="region of interest" description="Disordered" evidence="1">
    <location>
        <begin position="157"/>
        <end position="209"/>
    </location>
</feature>
<protein>
    <recommendedName>
        <fullName evidence="4">Reverse transcriptase</fullName>
    </recommendedName>
</protein>
<dbReference type="EMBL" id="LWDE02000216">
    <property type="protein sequence ID" value="KAE8251437.1"/>
    <property type="molecule type" value="Genomic_DNA"/>
</dbReference>
<keyword evidence="3" id="KW-1185">Reference proteome</keyword>
<feature type="region of interest" description="Disordered" evidence="1">
    <location>
        <begin position="318"/>
        <end position="358"/>
    </location>
</feature>
<feature type="compositionally biased region" description="Polar residues" evidence="1">
    <location>
        <begin position="180"/>
        <end position="191"/>
    </location>
</feature>
<reference evidence="2" key="1">
    <citation type="submission" date="2016-04" db="EMBL/GenBank/DDBJ databases">
        <authorList>
            <person name="Nguyen H.D."/>
            <person name="Samba Siva P."/>
            <person name="Cullis J."/>
            <person name="Levesque C.A."/>
            <person name="Hambleton S."/>
        </authorList>
    </citation>
    <scope>NUCLEOTIDE SEQUENCE</scope>
    <source>
        <strain evidence="2">DAOMC 236426</strain>
    </source>
</reference>
<evidence type="ECO:0008006" key="4">
    <source>
        <dbReference type="Google" id="ProtNLM"/>
    </source>
</evidence>
<evidence type="ECO:0000313" key="3">
    <source>
        <dbReference type="Proteomes" id="UP000077684"/>
    </source>
</evidence>
<evidence type="ECO:0000256" key="1">
    <source>
        <dbReference type="SAM" id="MobiDB-lite"/>
    </source>
</evidence>
<feature type="region of interest" description="Disordered" evidence="1">
    <location>
        <begin position="789"/>
        <end position="830"/>
    </location>
</feature>
<dbReference type="PANTHER" id="PTHR33050:SF7">
    <property type="entry name" value="RIBONUCLEASE H"/>
    <property type="match status" value="1"/>
</dbReference>
<comment type="caution">
    <text evidence="2">The sequence shown here is derived from an EMBL/GenBank/DDBJ whole genome shotgun (WGS) entry which is preliminary data.</text>
</comment>
<evidence type="ECO:0000313" key="2">
    <source>
        <dbReference type="EMBL" id="KAE8251437.1"/>
    </source>
</evidence>
<name>A0A8X7MVY2_9BASI</name>
<dbReference type="InterPro" id="IPR043502">
    <property type="entry name" value="DNA/RNA_pol_sf"/>
</dbReference>
<sequence>TAEPAKPSGFLEDEDLDWDDFLYAIDKWMDTMEDEDIGLKTRKAWDRFNSKVRKHQQRQKPRVKKALQILHQWQRKCFAHDTRQTKNKRKKIRRDTKLSDAEKAKRLDVLRQFDPEVWPKRNFKRILKELKERSDDRVENELALFKASVAAGFAHSSTLAGPSRKTNSSAPPSSPHPGNRNPSKPKGQQSFWPGGNPQDRPCGRCGSKSPHSPRACMAEVLAADPSRPTFATNNQHGQLIKREGGQRVCTGYNYTTSLREGISIGIQPPIRTYIAAHHLSATSNAAEVERIIAKELELGRYSGPHEIEQVRRIVGPHFQTSPLGLRPKPNGKFRPIQDFSHDPRPHRDTPDTSINAQLHPDEWPTTWNSFRDMCAAILRHPRTAQAFVRDVVSAFRQIPMHPSQWAGTVVEWNGAFYVDLFLAFGLGPACGVYGLFADAFADTVRAEGLATTAHWVDDNVFIRVLQRDLPRVNIRRKLLHKTITGGPQSRGGSLFWTSTDGVEHTEDYAQPLKSQPGAEDGYNCSLADIDRISAQLGWPWEPEKDSPWSTIFKYAGIVYNIATREVALPESKREKYLATIAETREQAAAQGGRHQLPVIERLHGQCQWARNVYTEGKWHLAGLQAFIKTASQDRKLRHQWRHGGKKLADDIDWWESTLRCQDNTWRSFDPATPVDIDCYCDGSTSFGVGLSIQGRERAYPLRDDAVGNTDIKIVEALALELAVLTAIDLGYTAYDDAHSHLGGSVRRRLTDRNPHPPSVRCTTTPGLSPTAYDDAPALAQAAAYDDAVAPAAARRGTDPLRKRTEMESPSSIQMASAGDTASAETTRRGWPQYDTQAPHVRADRCPPTRSMTSAAHDHRHLIDLATDYPFGGFQPARADSAVRAHLPPSRSPLFASPPQNDAIFARALDFLAGAGFQLTDPALVPLLQDAAATIAAARCLSRALVAQSEATHADSPLPAHESAAHPSRQQNTSARTPSLQSKHRLPKGMVGDSPFDRLPVSSNHGAQQAHTQRDLRLESPASPSSAQSLQASRPVAPSGTWTPTDGGWHPRIVASVRYSGGPSFDDFEAFVFDMRRVFRTYPAHVPESSKVAVLAGQLEHHALTFFNSKNFYSSDWQTVCEHLQARFLPLAMPAATWRKFWNVFQYDETTHEERPIMEVIQQLERLQLRLGTSCNSEIMRCRLLGSFSDGMRAAMIQVNAYTYEDLRANALQTDQRRRQIQLSRDNRTATSALAHETLSSTSAARHILDDD</sequence>
<feature type="non-terminal residue" evidence="2">
    <location>
        <position position="1"/>
    </location>
</feature>
<feature type="region of interest" description="Disordered" evidence="1">
    <location>
        <begin position="746"/>
        <end position="772"/>
    </location>
</feature>
<feature type="compositionally biased region" description="Polar residues" evidence="1">
    <location>
        <begin position="967"/>
        <end position="980"/>
    </location>
</feature>
<gene>
    <name evidence="2" type="ORF">A4X06_0g2681</name>
</gene>
<feature type="compositionally biased region" description="Basic and acidic residues" evidence="1">
    <location>
        <begin position="339"/>
        <end position="350"/>
    </location>
</feature>
<feature type="region of interest" description="Disordered" evidence="1">
    <location>
        <begin position="951"/>
        <end position="1046"/>
    </location>
</feature>
<organism evidence="2 3">
    <name type="scientific">Tilletia controversa</name>
    <name type="common">dwarf bunt fungus</name>
    <dbReference type="NCBI Taxonomy" id="13291"/>
    <lineage>
        <taxon>Eukaryota</taxon>
        <taxon>Fungi</taxon>
        <taxon>Dikarya</taxon>
        <taxon>Basidiomycota</taxon>
        <taxon>Ustilaginomycotina</taxon>
        <taxon>Exobasidiomycetes</taxon>
        <taxon>Tilletiales</taxon>
        <taxon>Tilletiaceae</taxon>
        <taxon>Tilletia</taxon>
    </lineage>
</organism>
<feature type="compositionally biased region" description="Basic and acidic residues" evidence="1">
    <location>
        <begin position="795"/>
        <end position="806"/>
    </location>
</feature>